<sequence length="57" mass="6398">MLKPALARHLAFQNSLHVLRRMGVTLMFDPSAPYERRMPTWDDVLSVLDRATGGTSA</sequence>
<comment type="caution">
    <text evidence="1">The sequence shown here is derived from an EMBL/GenBank/DDBJ whole genome shotgun (WGS) entry which is preliminary data.</text>
</comment>
<evidence type="ECO:0000313" key="1">
    <source>
        <dbReference type="EMBL" id="MEV4287213.1"/>
    </source>
</evidence>
<organism evidence="1 2">
    <name type="scientific">Nonomuraea bangladeshensis</name>
    <dbReference type="NCBI Taxonomy" id="404385"/>
    <lineage>
        <taxon>Bacteria</taxon>
        <taxon>Bacillati</taxon>
        <taxon>Actinomycetota</taxon>
        <taxon>Actinomycetes</taxon>
        <taxon>Streptosporangiales</taxon>
        <taxon>Streptosporangiaceae</taxon>
        <taxon>Nonomuraea</taxon>
    </lineage>
</organism>
<dbReference type="RefSeq" id="WP_364450385.1">
    <property type="nucleotide sequence ID" value="NZ_JBFARM010000005.1"/>
</dbReference>
<accession>A0ABV3H3V1</accession>
<protein>
    <submittedName>
        <fullName evidence="1">Uncharacterized protein</fullName>
    </submittedName>
</protein>
<name>A0ABV3H3V1_9ACTN</name>
<dbReference type="EMBL" id="JBFARM010000005">
    <property type="protein sequence ID" value="MEV4287213.1"/>
    <property type="molecule type" value="Genomic_DNA"/>
</dbReference>
<proteinExistence type="predicted"/>
<evidence type="ECO:0000313" key="2">
    <source>
        <dbReference type="Proteomes" id="UP001552427"/>
    </source>
</evidence>
<gene>
    <name evidence="1" type="ORF">AB0K40_17050</name>
</gene>
<keyword evidence="2" id="KW-1185">Reference proteome</keyword>
<reference evidence="1 2" key="1">
    <citation type="submission" date="2024-06" db="EMBL/GenBank/DDBJ databases">
        <title>The Natural Products Discovery Center: Release of the First 8490 Sequenced Strains for Exploring Actinobacteria Biosynthetic Diversity.</title>
        <authorList>
            <person name="Kalkreuter E."/>
            <person name="Kautsar S.A."/>
            <person name="Yang D."/>
            <person name="Bader C.D."/>
            <person name="Teijaro C.N."/>
            <person name="Fluegel L."/>
            <person name="Davis C.M."/>
            <person name="Simpson J.R."/>
            <person name="Lauterbach L."/>
            <person name="Steele A.D."/>
            <person name="Gui C."/>
            <person name="Meng S."/>
            <person name="Li G."/>
            <person name="Viehrig K."/>
            <person name="Ye F."/>
            <person name="Su P."/>
            <person name="Kiefer A.F."/>
            <person name="Nichols A."/>
            <person name="Cepeda A.J."/>
            <person name="Yan W."/>
            <person name="Fan B."/>
            <person name="Jiang Y."/>
            <person name="Adhikari A."/>
            <person name="Zheng C.-J."/>
            <person name="Schuster L."/>
            <person name="Cowan T.M."/>
            <person name="Smanski M.J."/>
            <person name="Chevrette M.G."/>
            <person name="De Carvalho L.P.S."/>
            <person name="Shen B."/>
        </authorList>
    </citation>
    <scope>NUCLEOTIDE SEQUENCE [LARGE SCALE GENOMIC DNA]</scope>
    <source>
        <strain evidence="1 2">NPDC049574</strain>
    </source>
</reference>
<dbReference type="Proteomes" id="UP001552427">
    <property type="component" value="Unassembled WGS sequence"/>
</dbReference>